<gene>
    <name evidence="1" type="ORF">FSC10_06475</name>
</gene>
<dbReference type="EMBL" id="CP044463">
    <property type="protein sequence ID" value="QIC67031.1"/>
    <property type="molecule type" value="Genomic_DNA"/>
</dbReference>
<dbReference type="Proteomes" id="UP000503505">
    <property type="component" value="Chromosome"/>
</dbReference>
<dbReference type="GeneID" id="58162926"/>
<evidence type="ECO:0000313" key="2">
    <source>
        <dbReference type="Proteomes" id="UP000503505"/>
    </source>
</evidence>
<dbReference type="AlphaFoldDB" id="A0A2S1F9L2"/>
<sequence length="117" mass="12788">MLNMTDVLGQNLVQNFSNALFHSADLLSEQLNQGILNASDSALKDAVVTFLNRIDVLDAAAALEISAERIESLKQGIALKDEQFIADTLKVVTLCLAMETNTLDQVEVSDCLQDYPM</sequence>
<reference evidence="1 2" key="1">
    <citation type="submission" date="2019-09" db="EMBL/GenBank/DDBJ databases">
        <title>Non-baumannii Acinetobacter spp. carrying blaNDM-1 isolated in China.</title>
        <authorList>
            <person name="Cui C."/>
            <person name="Chen C."/>
            <person name="Sun J."/>
            <person name="Liu Y."/>
        </authorList>
    </citation>
    <scope>NUCLEOTIDE SEQUENCE [LARGE SCALE GENOMIC DNA]</scope>
    <source>
        <strain evidence="1 2">HZE23-1</strain>
    </source>
</reference>
<protein>
    <submittedName>
        <fullName evidence="1">Uncharacterized protein</fullName>
    </submittedName>
</protein>
<accession>A0A2S1F9L2</accession>
<name>A0A2S1F9L2_9GAMM</name>
<proteinExistence type="predicted"/>
<organism evidence="1 2">
    <name type="scientific">Acinetobacter schindleri</name>
    <dbReference type="NCBI Taxonomy" id="108981"/>
    <lineage>
        <taxon>Bacteria</taxon>
        <taxon>Pseudomonadati</taxon>
        <taxon>Pseudomonadota</taxon>
        <taxon>Gammaproteobacteria</taxon>
        <taxon>Moraxellales</taxon>
        <taxon>Moraxellaceae</taxon>
        <taxon>Acinetobacter</taxon>
    </lineage>
</organism>
<dbReference type="RefSeq" id="WP_004815725.1">
    <property type="nucleotide sequence ID" value="NZ_BAABSB010000011.1"/>
</dbReference>
<evidence type="ECO:0000313" key="1">
    <source>
        <dbReference type="EMBL" id="QIC67031.1"/>
    </source>
</evidence>